<feature type="region of interest" description="Disordered" evidence="4">
    <location>
        <begin position="531"/>
        <end position="582"/>
    </location>
</feature>
<dbReference type="EMBL" id="JASBNA010000090">
    <property type="protein sequence ID" value="KAK7677357.1"/>
    <property type="molecule type" value="Genomic_DNA"/>
</dbReference>
<proteinExistence type="predicted"/>
<sequence>MHPHDAPPQLRFIHHNPNHPPPNPTVNSVPPADPSQPFHPQSHRPPQDAGFSHYPHTSNYAPRDKHRVAAPASQISAFQTSGPPGQFVRQRDDQRPYQPVRQHPQHYDANAYYVSNNPVPQVPVRHILVHQSSHTSSSTQQPASASSSASPTDRGSSHTVSPPEQTKALPNYASEQMNHHQREELYLRAIAATHKNIADLLSVIQREQVNLRDRLALQEHSRETSAVHEEEFRSTIISSFQSLQGRLDRIENAIGKEPELPPGSKAVGTDKSLKDRLRSTEGMILEIVDKTNAEILRSRNPRPVTRVIPPTPPPPPPPPPPLRVEVGIQACPVMANAAVDVRPSHGLEVSVQTMPIEVAAPPVLIARSELAMQVGRSDSPLYHSGPPRPAPGFQMPPVISRFPSSPLTRDTMRPAEWSREGSQIDGDISPRLSTPRTPSRSVRMSLPVTPSPASRRRTIATQTPSRPAAIEAAHTSNVSISSTLIQAEPFSPSQFIRSPSPVHRTTTNPNNSARTAILRREMFGEITTESMLQGPLPPQFAEPARYVNSSSSESETSTQNGSPAQPPPAPLEPEAPAVYLNDPEPAQTDWAADLFGEPTLAVEHKPLPILSPLPAPSPLPASSPPPSPPPIIGRKRSRSRSRTHSLSSLSSLSDSSHGHQTNRPRIVSEEPSIVSSATPPVSQVGKLRKRQRERSSQPTRKRQGRKSQNETKPLSPVIPTLEVFDPDVGCEWPDFVEDVEAGMSVQCSGCNSWYHLACAGITENDECLKPENDFFCPPCEKTREIHGTSLSLVIRTHMCMTNTTNLLPGRTRTLESVDDSQCARPDCPHPALADAGAEIFTVEYIIGRQPHHGTDDTEFLWLVKWEGYNVSDASWIRPDAFSNGTPDHMVPIFEQRAKEEGHDPSNYGPTILLQEALDWGWR</sequence>
<dbReference type="InterPro" id="IPR013083">
    <property type="entry name" value="Znf_RING/FYVE/PHD"/>
</dbReference>
<dbReference type="SMART" id="SM00249">
    <property type="entry name" value="PHD"/>
    <property type="match status" value="1"/>
</dbReference>
<dbReference type="Gene3D" id="3.30.40.10">
    <property type="entry name" value="Zinc/RING finger domain, C3HC4 (zinc finger)"/>
    <property type="match status" value="1"/>
</dbReference>
<dbReference type="GO" id="GO:0008270">
    <property type="term" value="F:zinc ion binding"/>
    <property type="evidence" value="ECO:0007669"/>
    <property type="project" value="UniProtKB-KW"/>
</dbReference>
<dbReference type="InterPro" id="IPR000953">
    <property type="entry name" value="Chromo/chromo_shadow_dom"/>
</dbReference>
<organism evidence="6 7">
    <name type="scientific">Cerrena zonata</name>
    <dbReference type="NCBI Taxonomy" id="2478898"/>
    <lineage>
        <taxon>Eukaryota</taxon>
        <taxon>Fungi</taxon>
        <taxon>Dikarya</taxon>
        <taxon>Basidiomycota</taxon>
        <taxon>Agaricomycotina</taxon>
        <taxon>Agaricomycetes</taxon>
        <taxon>Polyporales</taxon>
        <taxon>Cerrenaceae</taxon>
        <taxon>Cerrena</taxon>
    </lineage>
</organism>
<dbReference type="Gene3D" id="2.40.50.40">
    <property type="match status" value="1"/>
</dbReference>
<feature type="compositionally biased region" description="Low complexity" evidence="4">
    <location>
        <begin position="549"/>
        <end position="558"/>
    </location>
</feature>
<feature type="compositionally biased region" description="Low complexity" evidence="4">
    <location>
        <begin position="131"/>
        <end position="152"/>
    </location>
</feature>
<dbReference type="Pfam" id="PF00628">
    <property type="entry name" value="PHD"/>
    <property type="match status" value="1"/>
</dbReference>
<keyword evidence="2" id="KW-0863">Zinc-finger</keyword>
<feature type="region of interest" description="Disordered" evidence="4">
    <location>
        <begin position="492"/>
        <end position="513"/>
    </location>
</feature>
<feature type="domain" description="Chromo" evidence="5">
    <location>
        <begin position="840"/>
        <end position="904"/>
    </location>
</feature>
<feature type="compositionally biased region" description="Basic residues" evidence="4">
    <location>
        <begin position="633"/>
        <end position="643"/>
    </location>
</feature>
<dbReference type="InterPro" id="IPR019787">
    <property type="entry name" value="Znf_PHD-finger"/>
</dbReference>
<dbReference type="InterPro" id="IPR011011">
    <property type="entry name" value="Znf_FYVE_PHD"/>
</dbReference>
<feature type="compositionally biased region" description="Polar residues" evidence="4">
    <location>
        <begin position="153"/>
        <end position="164"/>
    </location>
</feature>
<dbReference type="SUPFAM" id="SSF57903">
    <property type="entry name" value="FYVE/PHD zinc finger"/>
    <property type="match status" value="1"/>
</dbReference>
<evidence type="ECO:0000256" key="2">
    <source>
        <dbReference type="ARBA" id="ARBA00022771"/>
    </source>
</evidence>
<dbReference type="SUPFAM" id="SSF54160">
    <property type="entry name" value="Chromo domain-like"/>
    <property type="match status" value="1"/>
</dbReference>
<feature type="region of interest" description="Disordered" evidence="4">
    <location>
        <begin position="613"/>
        <end position="716"/>
    </location>
</feature>
<accession>A0AAW0FDT5</accession>
<evidence type="ECO:0000259" key="5">
    <source>
        <dbReference type="PROSITE" id="PS50013"/>
    </source>
</evidence>
<keyword evidence="1" id="KW-0479">Metal-binding</keyword>
<dbReference type="InterPro" id="IPR016197">
    <property type="entry name" value="Chromo-like_dom_sf"/>
</dbReference>
<feature type="compositionally biased region" description="Pro residues" evidence="4">
    <location>
        <begin position="613"/>
        <end position="631"/>
    </location>
</feature>
<feature type="compositionally biased region" description="Pro residues" evidence="4">
    <location>
        <begin position="564"/>
        <end position="573"/>
    </location>
</feature>
<dbReference type="SMART" id="SM00298">
    <property type="entry name" value="CHROMO"/>
    <property type="match status" value="1"/>
</dbReference>
<evidence type="ECO:0000313" key="6">
    <source>
        <dbReference type="EMBL" id="KAK7677357.1"/>
    </source>
</evidence>
<dbReference type="AlphaFoldDB" id="A0AAW0FDT5"/>
<evidence type="ECO:0000256" key="1">
    <source>
        <dbReference type="ARBA" id="ARBA00022723"/>
    </source>
</evidence>
<dbReference type="PROSITE" id="PS50013">
    <property type="entry name" value="CHROMO_2"/>
    <property type="match status" value="1"/>
</dbReference>
<name>A0AAW0FDT5_9APHY</name>
<dbReference type="GO" id="GO:0006338">
    <property type="term" value="P:chromatin remodeling"/>
    <property type="evidence" value="ECO:0007669"/>
    <property type="project" value="UniProtKB-ARBA"/>
</dbReference>
<evidence type="ECO:0000313" key="7">
    <source>
        <dbReference type="Proteomes" id="UP001385951"/>
    </source>
</evidence>
<feature type="region of interest" description="Disordered" evidence="4">
    <location>
        <begin position="402"/>
        <end position="468"/>
    </location>
</feature>
<dbReference type="InterPro" id="IPR001965">
    <property type="entry name" value="Znf_PHD"/>
</dbReference>
<protein>
    <recommendedName>
        <fullName evidence="5">Chromo domain-containing protein</fullName>
    </recommendedName>
</protein>
<feature type="compositionally biased region" description="Polar residues" evidence="4">
    <location>
        <begin position="431"/>
        <end position="442"/>
    </location>
</feature>
<feature type="compositionally biased region" description="Basic and acidic residues" evidence="4">
    <location>
        <begin position="410"/>
        <end position="419"/>
    </location>
</feature>
<gene>
    <name evidence="6" type="ORF">QCA50_019687</name>
</gene>
<keyword evidence="3" id="KW-0862">Zinc</keyword>
<feature type="compositionally biased region" description="Polar residues" evidence="4">
    <location>
        <begin position="73"/>
        <end position="83"/>
    </location>
</feature>
<feature type="compositionally biased region" description="Low complexity" evidence="4">
    <location>
        <begin position="644"/>
        <end position="655"/>
    </location>
</feature>
<keyword evidence="7" id="KW-1185">Reference proteome</keyword>
<comment type="caution">
    <text evidence="6">The sequence shown here is derived from an EMBL/GenBank/DDBJ whole genome shotgun (WGS) entry which is preliminary data.</text>
</comment>
<feature type="region of interest" description="Disordered" evidence="4">
    <location>
        <begin position="1"/>
        <end position="101"/>
    </location>
</feature>
<reference evidence="6 7" key="1">
    <citation type="submission" date="2022-09" db="EMBL/GenBank/DDBJ databases">
        <authorList>
            <person name="Palmer J.M."/>
        </authorList>
    </citation>
    <scope>NUCLEOTIDE SEQUENCE [LARGE SCALE GENOMIC DNA]</scope>
    <source>
        <strain evidence="6 7">DSM 7382</strain>
    </source>
</reference>
<feature type="region of interest" description="Disordered" evidence="4">
    <location>
        <begin position="131"/>
        <end position="166"/>
    </location>
</feature>
<evidence type="ECO:0000256" key="4">
    <source>
        <dbReference type="SAM" id="MobiDB-lite"/>
    </source>
</evidence>
<evidence type="ECO:0000256" key="3">
    <source>
        <dbReference type="ARBA" id="ARBA00022833"/>
    </source>
</evidence>
<dbReference type="Proteomes" id="UP001385951">
    <property type="component" value="Unassembled WGS sequence"/>
</dbReference>